<dbReference type="Pfam" id="PF13041">
    <property type="entry name" value="PPR_2"/>
    <property type="match status" value="1"/>
</dbReference>
<dbReference type="PANTHER" id="PTHR47939:SF5">
    <property type="entry name" value="PENTACOTRIPEPTIDE-REPEAT REGION OF PRORP DOMAIN-CONTAINING PROTEIN"/>
    <property type="match status" value="1"/>
</dbReference>
<evidence type="ECO:0008006" key="5">
    <source>
        <dbReference type="Google" id="ProtNLM"/>
    </source>
</evidence>
<evidence type="ECO:0000256" key="1">
    <source>
        <dbReference type="ARBA" id="ARBA00007626"/>
    </source>
</evidence>
<dbReference type="InterPro" id="IPR011990">
    <property type="entry name" value="TPR-like_helical_dom_sf"/>
</dbReference>
<dbReference type="AlphaFoldDB" id="A0A9I9CNQ7"/>
<dbReference type="InterPro" id="IPR002885">
    <property type="entry name" value="PPR_rpt"/>
</dbReference>
<dbReference type="PROSITE" id="PS51375">
    <property type="entry name" value="PPR"/>
    <property type="match status" value="2"/>
</dbReference>
<feature type="repeat" description="PPR" evidence="3">
    <location>
        <begin position="184"/>
        <end position="218"/>
    </location>
</feature>
<dbReference type="Gramene" id="MELO3C006272.2.1">
    <property type="protein sequence ID" value="MELO3C006272.2.1"/>
    <property type="gene ID" value="MELO3C006272.2"/>
</dbReference>
<dbReference type="NCBIfam" id="TIGR00756">
    <property type="entry name" value="PPR"/>
    <property type="match status" value="2"/>
</dbReference>
<dbReference type="Pfam" id="PF01535">
    <property type="entry name" value="PPR"/>
    <property type="match status" value="1"/>
</dbReference>
<dbReference type="PANTHER" id="PTHR47939">
    <property type="entry name" value="MEMBRANE-ASSOCIATED SALT-INDUCIBLE PROTEIN-LIKE"/>
    <property type="match status" value="1"/>
</dbReference>
<evidence type="ECO:0000256" key="2">
    <source>
        <dbReference type="ARBA" id="ARBA00022737"/>
    </source>
</evidence>
<accession>A0A9I9CNQ7</accession>
<comment type="similarity">
    <text evidence="1">Belongs to the PPR family. P subfamily.</text>
</comment>
<evidence type="ECO:0000256" key="3">
    <source>
        <dbReference type="PROSITE-ProRule" id="PRU00708"/>
    </source>
</evidence>
<dbReference type="EnsemblPlants" id="MELO3C006272.2.1">
    <property type="protein sequence ID" value="MELO3C006272.2.1"/>
    <property type="gene ID" value="MELO3C006272.2"/>
</dbReference>
<dbReference type="InterPro" id="IPR050667">
    <property type="entry name" value="PPR-containing_protein"/>
</dbReference>
<organism evidence="4">
    <name type="scientific">Cucumis melo</name>
    <name type="common">Muskmelon</name>
    <dbReference type="NCBI Taxonomy" id="3656"/>
    <lineage>
        <taxon>Eukaryota</taxon>
        <taxon>Viridiplantae</taxon>
        <taxon>Streptophyta</taxon>
        <taxon>Embryophyta</taxon>
        <taxon>Tracheophyta</taxon>
        <taxon>Spermatophyta</taxon>
        <taxon>Magnoliopsida</taxon>
        <taxon>eudicotyledons</taxon>
        <taxon>Gunneridae</taxon>
        <taxon>Pentapetalae</taxon>
        <taxon>rosids</taxon>
        <taxon>fabids</taxon>
        <taxon>Cucurbitales</taxon>
        <taxon>Cucurbitaceae</taxon>
        <taxon>Benincaseae</taxon>
        <taxon>Cucumis</taxon>
    </lineage>
</organism>
<name>A0A9I9CNQ7_CUCME</name>
<feature type="repeat" description="PPR" evidence="3">
    <location>
        <begin position="289"/>
        <end position="323"/>
    </location>
</feature>
<keyword evidence="2" id="KW-0677">Repeat</keyword>
<evidence type="ECO:0000313" key="4">
    <source>
        <dbReference type="EnsemblPlants" id="MELO3C006272.2.1"/>
    </source>
</evidence>
<dbReference type="Gene3D" id="1.25.40.10">
    <property type="entry name" value="Tetratricopeptide repeat domain"/>
    <property type="match status" value="2"/>
</dbReference>
<proteinExistence type="inferred from homology"/>
<reference evidence="4" key="1">
    <citation type="submission" date="2023-03" db="UniProtKB">
        <authorList>
            <consortium name="EnsemblPlants"/>
        </authorList>
    </citation>
    <scope>IDENTIFICATION</scope>
</reference>
<protein>
    <recommendedName>
        <fullName evidence="5">Pentatricopeptide repeat-containing protein</fullName>
    </recommendedName>
</protein>
<sequence length="349" mass="39822">MFVNVRRLQNSFKVHWSSSLSSSQTLIPKFFNEYYYSSDSSTRSFDYIAQFLPSNDGTLKLISVNSVTTNDRRRVSVGLSKAVKLPQGYVLKGLSRNFCPFLLVKIMKLFECRETAFAFFKLAFKDDSEETVKSCCVLAHLLAAEQLRFLAQDIVSWVVARIGPGRSKNLAAFMWEGHRMYESDFSVLNTLMRAFMKSEMHFEALEILSKMREVGVTPNPSAISILFRLLIRAGDCGAVWKLFGDVVRKGPCPNNFIFNLLILEFCRKGWTRIGEALLHVMGKFRCEPDVYSYNIVIHANCLKGQSSYALHLVNLMIANDCKPSIATFCTIIDAFCKEDMERRRMGIDY</sequence>